<evidence type="ECO:0000256" key="2">
    <source>
        <dbReference type="SAM" id="MobiDB-lite"/>
    </source>
</evidence>
<feature type="region of interest" description="Disordered" evidence="2">
    <location>
        <begin position="191"/>
        <end position="221"/>
    </location>
</feature>
<dbReference type="FunFam" id="1.10.10.10:FF:000029">
    <property type="entry name" value="Proliferation-associated 2G4, a"/>
    <property type="match status" value="1"/>
</dbReference>
<accession>A0A8J6FXB3</accession>
<dbReference type="PANTHER" id="PTHR10804:SF11">
    <property type="entry name" value="PROLIFERATION-ASSOCIATED PROTEIN 2G4"/>
    <property type="match status" value="1"/>
</dbReference>
<dbReference type="Gene3D" id="1.10.10.10">
    <property type="entry name" value="Winged helix-like DNA-binding domain superfamily/Winged helix DNA-binding domain"/>
    <property type="match status" value="1"/>
</dbReference>
<evidence type="ECO:0000313" key="3">
    <source>
        <dbReference type="EMBL" id="KAH0500716.1"/>
    </source>
</evidence>
<evidence type="ECO:0000256" key="1">
    <source>
        <dbReference type="ARBA" id="ARBA00007319"/>
    </source>
</evidence>
<dbReference type="PANTHER" id="PTHR10804">
    <property type="entry name" value="PROTEASE FAMILY M24 METHIONYL AMINOPEPTIDASE, AMINOPEPTIDASE P"/>
    <property type="match status" value="1"/>
</dbReference>
<comment type="similarity">
    <text evidence="1">Belongs to the peptidase M24 family.</text>
</comment>
<evidence type="ECO:0000313" key="4">
    <source>
        <dbReference type="Proteomes" id="UP000710432"/>
    </source>
</evidence>
<feature type="compositionally biased region" description="Basic residues" evidence="2">
    <location>
        <begin position="192"/>
        <end position="202"/>
    </location>
</feature>
<organism evidence="3 4">
    <name type="scientific">Microtus ochrogaster</name>
    <name type="common">Prairie vole</name>
    <dbReference type="NCBI Taxonomy" id="79684"/>
    <lineage>
        <taxon>Eukaryota</taxon>
        <taxon>Metazoa</taxon>
        <taxon>Chordata</taxon>
        <taxon>Craniata</taxon>
        <taxon>Vertebrata</taxon>
        <taxon>Euteleostomi</taxon>
        <taxon>Mammalia</taxon>
        <taxon>Eutheria</taxon>
        <taxon>Euarchontoglires</taxon>
        <taxon>Glires</taxon>
        <taxon>Rodentia</taxon>
        <taxon>Myomorpha</taxon>
        <taxon>Muroidea</taxon>
        <taxon>Cricetidae</taxon>
        <taxon>Arvicolinae</taxon>
        <taxon>Microtus</taxon>
    </lineage>
</organism>
<dbReference type="InterPro" id="IPR047113">
    <property type="entry name" value="PA2G4/ARX1"/>
</dbReference>
<comment type="caution">
    <text evidence="3">The sequence shown here is derived from an EMBL/GenBank/DDBJ whole genome shotgun (WGS) entry which is preliminary data.</text>
</comment>
<reference evidence="3" key="1">
    <citation type="submission" date="2020-03" db="EMBL/GenBank/DDBJ databases">
        <title>Studies in the Genomics of Life Span.</title>
        <authorList>
            <person name="Glass D."/>
        </authorList>
    </citation>
    <scope>NUCLEOTIDE SEQUENCE</scope>
    <source>
        <strain evidence="3">LTLLF</strain>
        <tissue evidence="3">Muscle</tissue>
    </source>
</reference>
<dbReference type="Proteomes" id="UP000710432">
    <property type="component" value="Unassembled WGS sequence"/>
</dbReference>
<dbReference type="AlphaFoldDB" id="A0A8J6FXB3"/>
<protein>
    <submittedName>
        <fullName evidence="3">Proliferation-associated protein 2G4</fullName>
    </submittedName>
</protein>
<name>A0A8J6FXB3_MICOH</name>
<sequence>MLGEDEQWEPTITGHDQVYNGGDIANWVLQSLVDTSSSGVSVLSLGGKGDAMIMNETGKSFKKGKEMKKDQQKKYCEFEIHEVYSEDVFISSEGKAKDTGQRTTIYKREPSKQYELKMKTSRAFFSEVNRHFDAMPFTLRAFEDEKKARMGAAECAKHELLYSFSALSEKKSEMEVQDAELKALFQSYVSRKAQKKKKKKASKTAENATSEETLEEKEARN</sequence>
<dbReference type="SUPFAM" id="SSF46785">
    <property type="entry name" value="Winged helix' DNA-binding domain"/>
    <property type="match status" value="1"/>
</dbReference>
<gene>
    <name evidence="3" type="ORF">LTLLF_200175</name>
</gene>
<proteinExistence type="inferred from homology"/>
<dbReference type="EMBL" id="JAATJU010027200">
    <property type="protein sequence ID" value="KAH0500716.1"/>
    <property type="molecule type" value="Genomic_DNA"/>
</dbReference>
<dbReference type="InterPro" id="IPR036388">
    <property type="entry name" value="WH-like_DNA-bd_sf"/>
</dbReference>
<dbReference type="InterPro" id="IPR036390">
    <property type="entry name" value="WH_DNA-bd_sf"/>
</dbReference>